<organism evidence="3 4">
    <name type="scientific">Bacillus methanolicus (strain MGA3 / ATCC 53907)</name>
    <dbReference type="NCBI Taxonomy" id="796606"/>
    <lineage>
        <taxon>Bacteria</taxon>
        <taxon>Bacillati</taxon>
        <taxon>Bacillota</taxon>
        <taxon>Bacilli</taxon>
        <taxon>Bacillales</taxon>
        <taxon>Bacillaceae</taxon>
        <taxon>Bacillus</taxon>
    </lineage>
</organism>
<evidence type="ECO:0000256" key="2">
    <source>
        <dbReference type="SAM" id="Phobius"/>
    </source>
</evidence>
<dbReference type="OrthoDB" id="2991180at2"/>
<keyword evidence="3" id="KW-0132">Cell division</keyword>
<keyword evidence="2" id="KW-1133">Transmembrane helix</keyword>
<keyword evidence="2" id="KW-0472">Membrane</keyword>
<protein>
    <submittedName>
        <fullName evidence="3">Cell division protein DivIC</fullName>
    </submittedName>
</protein>
<keyword evidence="2" id="KW-0812">Transmembrane</keyword>
<dbReference type="KEGG" id="bmet:BMMGA3_00350"/>
<sequence>MSAVGKRNIAKIETTYSRKLEKAEISANRRRKLLIRRLTVFFIFAAAVSFVMISTLVSQASILEEKQKEKRALEEKLSDLKKRQNVLQEEIVKLNDDDYIAKLARRDYFLSENNEIIFNLPKEKKEKTSVK</sequence>
<dbReference type="STRING" id="796606.BMMGA3_00350"/>
<dbReference type="PANTHER" id="PTHR40027">
    <property type="entry name" value="CELL DIVISION PROTEIN DIVIC"/>
    <property type="match status" value="1"/>
</dbReference>
<dbReference type="EMBL" id="CP007739">
    <property type="protein sequence ID" value="AIE58589.1"/>
    <property type="molecule type" value="Genomic_DNA"/>
</dbReference>
<keyword evidence="4" id="KW-1185">Reference proteome</keyword>
<feature type="coiled-coil region" evidence="1">
    <location>
        <begin position="56"/>
        <end position="97"/>
    </location>
</feature>
<accession>I3EC46</accession>
<evidence type="ECO:0000313" key="3">
    <source>
        <dbReference type="EMBL" id="AIE58589.1"/>
    </source>
</evidence>
<feature type="transmembrane region" description="Helical" evidence="2">
    <location>
        <begin position="38"/>
        <end position="57"/>
    </location>
</feature>
<gene>
    <name evidence="3" type="ORF">BMMGA3_00350</name>
</gene>
<dbReference type="eggNOG" id="COG2919">
    <property type="taxonomic scope" value="Bacteria"/>
</dbReference>
<dbReference type="Pfam" id="PF04977">
    <property type="entry name" value="DivIC"/>
    <property type="match status" value="1"/>
</dbReference>
<dbReference type="AlphaFoldDB" id="I3EC46"/>
<proteinExistence type="predicted"/>
<dbReference type="RefSeq" id="WP_003347174.1">
    <property type="nucleotide sequence ID" value="NZ_ADWW01000001.1"/>
</dbReference>
<name>I3EC46_BACMM</name>
<dbReference type="GO" id="GO:0051301">
    <property type="term" value="P:cell division"/>
    <property type="evidence" value="ECO:0007669"/>
    <property type="project" value="UniProtKB-KW"/>
</dbReference>
<dbReference type="InterPro" id="IPR007060">
    <property type="entry name" value="FtsL/DivIC"/>
</dbReference>
<dbReference type="PANTHER" id="PTHR40027:SF1">
    <property type="entry name" value="CELL DIVISION PROTEIN DIVIC"/>
    <property type="match status" value="1"/>
</dbReference>
<keyword evidence="3" id="KW-0131">Cell cycle</keyword>
<dbReference type="HOGENOM" id="CLU_134863_2_1_9"/>
<evidence type="ECO:0000313" key="4">
    <source>
        <dbReference type="Proteomes" id="UP000027602"/>
    </source>
</evidence>
<dbReference type="InterPro" id="IPR039076">
    <property type="entry name" value="DivIC"/>
</dbReference>
<dbReference type="Proteomes" id="UP000027602">
    <property type="component" value="Chromosome"/>
</dbReference>
<reference evidence="3 4" key="1">
    <citation type="journal article" date="2015" name="BMC Genomics">
        <title>Transcriptome analysis of thermophilic methylotrophic Bacillus methanolicus MGA3 using RNA-sequencing provides detailed insights into its previously uncharted transcriptional landscape.</title>
        <authorList>
            <person name="Irla M."/>
            <person name="Neshat A."/>
            <person name="Brautaset T."/>
            <person name="Ruckert C."/>
            <person name="Kalinowski J."/>
            <person name="Wendisch V.F."/>
        </authorList>
    </citation>
    <scope>NUCLEOTIDE SEQUENCE [LARGE SCALE GENOMIC DNA]</scope>
    <source>
        <strain evidence="4">MGA3 / ATCC 53907</strain>
    </source>
</reference>
<keyword evidence="1" id="KW-0175">Coiled coil</keyword>
<evidence type="ECO:0000256" key="1">
    <source>
        <dbReference type="SAM" id="Coils"/>
    </source>
</evidence>